<dbReference type="Proteomes" id="UP001385951">
    <property type="component" value="Unassembled WGS sequence"/>
</dbReference>
<organism evidence="2 3">
    <name type="scientific">Cerrena zonata</name>
    <dbReference type="NCBI Taxonomy" id="2478898"/>
    <lineage>
        <taxon>Eukaryota</taxon>
        <taxon>Fungi</taxon>
        <taxon>Dikarya</taxon>
        <taxon>Basidiomycota</taxon>
        <taxon>Agaricomycotina</taxon>
        <taxon>Agaricomycetes</taxon>
        <taxon>Polyporales</taxon>
        <taxon>Cerrenaceae</taxon>
        <taxon>Cerrena</taxon>
    </lineage>
</organism>
<feature type="domain" description="DUF6533" evidence="1">
    <location>
        <begin position="35"/>
        <end position="73"/>
    </location>
</feature>
<dbReference type="InterPro" id="IPR045340">
    <property type="entry name" value="DUF6533"/>
</dbReference>
<evidence type="ECO:0000313" key="2">
    <source>
        <dbReference type="EMBL" id="KAK7683434.1"/>
    </source>
</evidence>
<dbReference type="EMBL" id="JASBNA010000030">
    <property type="protein sequence ID" value="KAK7683434.1"/>
    <property type="molecule type" value="Genomic_DNA"/>
</dbReference>
<gene>
    <name evidence="2" type="ORF">QCA50_013265</name>
</gene>
<keyword evidence="3" id="KW-1185">Reference proteome</keyword>
<name>A0AAW0FWG4_9APHY</name>
<sequence>MSDKLDLTPDEAIFDISQIRIENFILTVALSDYHALAVYDTILSFPKEVRCIWQGKFGTGPVLYLLIRYGTVINTLLLLLHQFPISTTVIHLTVYASGASANMHGFPL</sequence>
<dbReference type="Pfam" id="PF20151">
    <property type="entry name" value="DUF6533"/>
    <property type="match status" value="1"/>
</dbReference>
<evidence type="ECO:0000313" key="3">
    <source>
        <dbReference type="Proteomes" id="UP001385951"/>
    </source>
</evidence>
<protein>
    <recommendedName>
        <fullName evidence="1">DUF6533 domain-containing protein</fullName>
    </recommendedName>
</protein>
<evidence type="ECO:0000259" key="1">
    <source>
        <dbReference type="Pfam" id="PF20151"/>
    </source>
</evidence>
<comment type="caution">
    <text evidence="2">The sequence shown here is derived from an EMBL/GenBank/DDBJ whole genome shotgun (WGS) entry which is preliminary data.</text>
</comment>
<proteinExistence type="predicted"/>
<reference evidence="2 3" key="1">
    <citation type="submission" date="2022-09" db="EMBL/GenBank/DDBJ databases">
        <authorList>
            <person name="Palmer J.M."/>
        </authorList>
    </citation>
    <scope>NUCLEOTIDE SEQUENCE [LARGE SCALE GENOMIC DNA]</scope>
    <source>
        <strain evidence="2 3">DSM 7382</strain>
    </source>
</reference>
<dbReference type="AlphaFoldDB" id="A0AAW0FWG4"/>
<accession>A0AAW0FWG4</accession>